<feature type="signal peptide" evidence="1">
    <location>
        <begin position="1"/>
        <end position="23"/>
    </location>
</feature>
<protein>
    <recommendedName>
        <fullName evidence="4">GLPGLI family protein</fullName>
    </recommendedName>
</protein>
<evidence type="ECO:0000256" key="1">
    <source>
        <dbReference type="SAM" id="SignalP"/>
    </source>
</evidence>
<dbReference type="AlphaFoldDB" id="A0A1M5DIK3"/>
<gene>
    <name evidence="2" type="ORF">SAMN05444349_1299</name>
</gene>
<accession>A0A1M5DIK3</accession>
<keyword evidence="3" id="KW-1185">Reference proteome</keyword>
<evidence type="ECO:0000313" key="3">
    <source>
        <dbReference type="Proteomes" id="UP000184436"/>
    </source>
</evidence>
<evidence type="ECO:0000313" key="2">
    <source>
        <dbReference type="EMBL" id="SHF66562.1"/>
    </source>
</evidence>
<evidence type="ECO:0008006" key="4">
    <source>
        <dbReference type="Google" id="ProtNLM"/>
    </source>
</evidence>
<dbReference type="STRING" id="871325.SAMN05444349_1299"/>
<reference evidence="2 3" key="1">
    <citation type="submission" date="2016-11" db="EMBL/GenBank/DDBJ databases">
        <authorList>
            <person name="Jaros S."/>
            <person name="Januszkiewicz K."/>
            <person name="Wedrychowicz H."/>
        </authorList>
    </citation>
    <scope>NUCLEOTIDE SEQUENCE [LARGE SCALE GENOMIC DNA]</scope>
    <source>
        <strain evidence="2 3">DSM 26883</strain>
    </source>
</reference>
<keyword evidence="1" id="KW-0732">Signal</keyword>
<feature type="chain" id="PRO_5009909577" description="GLPGLI family protein" evidence="1">
    <location>
        <begin position="24"/>
        <end position="237"/>
    </location>
</feature>
<name>A0A1M5DIK3_9BACE</name>
<dbReference type="EMBL" id="FQVD01000029">
    <property type="protein sequence ID" value="SHF66562.1"/>
    <property type="molecule type" value="Genomic_DNA"/>
</dbReference>
<proteinExistence type="predicted"/>
<organism evidence="2 3">
    <name type="scientific">Bacteroides faecichinchillae</name>
    <dbReference type="NCBI Taxonomy" id="871325"/>
    <lineage>
        <taxon>Bacteria</taxon>
        <taxon>Pseudomonadati</taxon>
        <taxon>Bacteroidota</taxon>
        <taxon>Bacteroidia</taxon>
        <taxon>Bacteroidales</taxon>
        <taxon>Bacteroidaceae</taxon>
        <taxon>Bacteroides</taxon>
    </lineage>
</organism>
<sequence length="237" mass="27965">MKVCRFIFLFVFCFNFMEIEVFAQYDVMNSFSDYSAYLSKVADISCKKPKDFIWEKLETSYKTQSNWEQKSFVSFYGGKMQSKDGDCLILYSNLTAAFLNKAECGCTFIRRQMAYDMKKVSDEAYPSDLRYSNIGDNVIKITDKNVPFNADTVFIVQLPIKKPYLGKYKYSMGIYACKSGRVPISFKCYFTDKGEMEKRKFLSKFYKTIKYRNNDNWSYDSEKMMKVLHELYLKSKK</sequence>
<dbReference type="Proteomes" id="UP000184436">
    <property type="component" value="Unassembled WGS sequence"/>
</dbReference>